<dbReference type="Pfam" id="PF00072">
    <property type="entry name" value="Response_reg"/>
    <property type="match status" value="1"/>
</dbReference>
<evidence type="ECO:0000313" key="9">
    <source>
        <dbReference type="Proteomes" id="UP000317315"/>
    </source>
</evidence>
<evidence type="ECO:0000256" key="5">
    <source>
        <dbReference type="PROSITE-ProRule" id="PRU00169"/>
    </source>
</evidence>
<evidence type="ECO:0000256" key="3">
    <source>
        <dbReference type="ARBA" id="ARBA00023015"/>
    </source>
</evidence>
<organism evidence="8 9">
    <name type="scientific">Balnearium lithotrophicum</name>
    <dbReference type="NCBI Taxonomy" id="223788"/>
    <lineage>
        <taxon>Bacteria</taxon>
        <taxon>Pseudomonadati</taxon>
        <taxon>Aquificota</taxon>
        <taxon>Aquificia</taxon>
        <taxon>Desulfurobacteriales</taxon>
        <taxon>Desulfurobacteriaceae</taxon>
        <taxon>Balnearium</taxon>
    </lineage>
</organism>
<dbReference type="InterPro" id="IPR002197">
    <property type="entry name" value="HTH_Fis"/>
</dbReference>
<dbReference type="PROSITE" id="PS50110">
    <property type="entry name" value="RESPONSE_REGULATORY"/>
    <property type="match status" value="1"/>
</dbReference>
<evidence type="ECO:0000256" key="1">
    <source>
        <dbReference type="ARBA" id="ARBA00022741"/>
    </source>
</evidence>
<dbReference type="PANTHER" id="PTHR32071">
    <property type="entry name" value="TRANSCRIPTIONAL REGULATORY PROTEIN"/>
    <property type="match status" value="1"/>
</dbReference>
<dbReference type="InterPro" id="IPR002078">
    <property type="entry name" value="Sigma_54_int"/>
</dbReference>
<dbReference type="Pfam" id="PF02954">
    <property type="entry name" value="HTH_8"/>
    <property type="match status" value="1"/>
</dbReference>
<dbReference type="GO" id="GO:0006355">
    <property type="term" value="P:regulation of DNA-templated transcription"/>
    <property type="evidence" value="ECO:0007669"/>
    <property type="project" value="InterPro"/>
</dbReference>
<dbReference type="InterPro" id="IPR011006">
    <property type="entry name" value="CheY-like_superfamily"/>
</dbReference>
<feature type="domain" description="Response regulatory" evidence="7">
    <location>
        <begin position="2"/>
        <end position="116"/>
    </location>
</feature>
<dbReference type="PRINTS" id="PR01590">
    <property type="entry name" value="HTHFIS"/>
</dbReference>
<reference evidence="8 9" key="1">
    <citation type="submission" date="2017-05" db="EMBL/GenBank/DDBJ databases">
        <authorList>
            <person name="Varghese N."/>
            <person name="Submissions S."/>
        </authorList>
    </citation>
    <scope>NUCLEOTIDE SEQUENCE [LARGE SCALE GENOMIC DNA]</scope>
    <source>
        <strain evidence="8 9">DSM 16304</strain>
    </source>
</reference>
<dbReference type="InterPro" id="IPR009057">
    <property type="entry name" value="Homeodomain-like_sf"/>
</dbReference>
<dbReference type="InterPro" id="IPR001789">
    <property type="entry name" value="Sig_transdc_resp-reg_receiver"/>
</dbReference>
<keyword evidence="4" id="KW-0804">Transcription</keyword>
<protein>
    <submittedName>
        <fullName evidence="8">Two-component system, NtrC family, response regulator PilR</fullName>
    </submittedName>
</protein>
<dbReference type="EMBL" id="FXTM01000019">
    <property type="protein sequence ID" value="SMO68736.1"/>
    <property type="molecule type" value="Genomic_DNA"/>
</dbReference>
<dbReference type="Proteomes" id="UP000317315">
    <property type="component" value="Unassembled WGS sequence"/>
</dbReference>
<dbReference type="InterPro" id="IPR025943">
    <property type="entry name" value="Sigma_54_int_dom_ATP-bd_2"/>
</dbReference>
<dbReference type="Gene3D" id="1.10.8.60">
    <property type="match status" value="1"/>
</dbReference>
<dbReference type="GO" id="GO:0043565">
    <property type="term" value="F:sequence-specific DNA binding"/>
    <property type="evidence" value="ECO:0007669"/>
    <property type="project" value="InterPro"/>
</dbReference>
<evidence type="ECO:0000256" key="2">
    <source>
        <dbReference type="ARBA" id="ARBA00022840"/>
    </source>
</evidence>
<dbReference type="InterPro" id="IPR003593">
    <property type="entry name" value="AAA+_ATPase"/>
</dbReference>
<dbReference type="GO" id="GO:0005524">
    <property type="term" value="F:ATP binding"/>
    <property type="evidence" value="ECO:0007669"/>
    <property type="project" value="UniProtKB-KW"/>
</dbReference>
<dbReference type="Pfam" id="PF00158">
    <property type="entry name" value="Sigma54_activat"/>
    <property type="match status" value="1"/>
</dbReference>
<dbReference type="SMART" id="SM00448">
    <property type="entry name" value="REC"/>
    <property type="match status" value="1"/>
</dbReference>
<evidence type="ECO:0000259" key="7">
    <source>
        <dbReference type="PROSITE" id="PS50110"/>
    </source>
</evidence>
<dbReference type="GO" id="GO:0000160">
    <property type="term" value="P:phosphorelay signal transduction system"/>
    <property type="evidence" value="ECO:0007669"/>
    <property type="project" value="InterPro"/>
</dbReference>
<dbReference type="SUPFAM" id="SSF52172">
    <property type="entry name" value="CheY-like"/>
    <property type="match status" value="1"/>
</dbReference>
<dbReference type="Gene3D" id="3.40.50.300">
    <property type="entry name" value="P-loop containing nucleotide triphosphate hydrolases"/>
    <property type="match status" value="1"/>
</dbReference>
<dbReference type="FunFam" id="3.40.50.300:FF:000006">
    <property type="entry name" value="DNA-binding transcriptional regulator NtrC"/>
    <property type="match status" value="1"/>
</dbReference>
<sequence length="445" mass="50937">MRALILEDEINLREILKMLVGEFGYEISEAGSLKEAFSQIDERIYDLILVDLRLPDGFGMEVVRKVKKEQLETEMIIITAFATTETIKEAFELGVYDYIEKPFNVDELKLILRNVTEKIRLKGKTEEDFPLIVGKSKVIERLKEQIKKIAPYDVNVLILGESGTGKELAARAIHKLSPRRNKPFVAINCAALPMELLESELFGYKKGAFTGALSNKMGLIEKADGGTLFLDEIGDMPLQLQAKLLRFLEEKTFIPLGSTQEKRVDVRVLAATNKDLKREIEDGRFREDLYYRLATITLCTPPLRERREDIPILVEYFADIFSKKYKKRVRKISPRFIKYLSSLPLEGNVRELKNLVEREVILLDDDGVLGAGFSFESFSIQDVEIPPEGVNLKKILEETEKNYLLKALKLAEGKKTKAAELLGLTFREFRYRLGKYTPQRGDKED</sequence>
<evidence type="ECO:0000256" key="4">
    <source>
        <dbReference type="ARBA" id="ARBA00023163"/>
    </source>
</evidence>
<dbReference type="SUPFAM" id="SSF46689">
    <property type="entry name" value="Homeodomain-like"/>
    <property type="match status" value="1"/>
</dbReference>
<dbReference type="Gene3D" id="3.40.50.2300">
    <property type="match status" value="1"/>
</dbReference>
<evidence type="ECO:0000259" key="6">
    <source>
        <dbReference type="PROSITE" id="PS50045"/>
    </source>
</evidence>
<keyword evidence="3" id="KW-0805">Transcription regulation</keyword>
<keyword evidence="5" id="KW-0597">Phosphoprotein</keyword>
<dbReference type="AlphaFoldDB" id="A0A521DAI2"/>
<gene>
    <name evidence="8" type="ORF">SAMN06269117_11910</name>
</gene>
<dbReference type="SMART" id="SM00382">
    <property type="entry name" value="AAA"/>
    <property type="match status" value="1"/>
</dbReference>
<dbReference type="InterPro" id="IPR058031">
    <property type="entry name" value="AAA_lid_NorR"/>
</dbReference>
<dbReference type="CDD" id="cd00009">
    <property type="entry name" value="AAA"/>
    <property type="match status" value="1"/>
</dbReference>
<evidence type="ECO:0000313" key="8">
    <source>
        <dbReference type="EMBL" id="SMO68736.1"/>
    </source>
</evidence>
<feature type="domain" description="Sigma-54 factor interaction" evidence="6">
    <location>
        <begin position="132"/>
        <end position="361"/>
    </location>
</feature>
<dbReference type="Gene3D" id="1.10.10.60">
    <property type="entry name" value="Homeodomain-like"/>
    <property type="match status" value="1"/>
</dbReference>
<keyword evidence="1" id="KW-0547">Nucleotide-binding</keyword>
<dbReference type="PROSITE" id="PS50045">
    <property type="entry name" value="SIGMA54_INTERACT_4"/>
    <property type="match status" value="1"/>
</dbReference>
<proteinExistence type="predicted"/>
<name>A0A521DAI2_9BACT</name>
<accession>A0A521DAI2</accession>
<dbReference type="InterPro" id="IPR027417">
    <property type="entry name" value="P-loop_NTPase"/>
</dbReference>
<feature type="modified residue" description="4-aspartylphosphate" evidence="5">
    <location>
        <position position="51"/>
    </location>
</feature>
<dbReference type="OrthoDB" id="9334at2"/>
<keyword evidence="9" id="KW-1185">Reference proteome</keyword>
<keyword evidence="2" id="KW-0067">ATP-binding</keyword>
<dbReference type="RefSeq" id="WP_142935908.1">
    <property type="nucleotide sequence ID" value="NZ_FXTM01000019.1"/>
</dbReference>
<dbReference type="SUPFAM" id="SSF52540">
    <property type="entry name" value="P-loop containing nucleoside triphosphate hydrolases"/>
    <property type="match status" value="1"/>
</dbReference>
<dbReference type="Pfam" id="PF25601">
    <property type="entry name" value="AAA_lid_14"/>
    <property type="match status" value="1"/>
</dbReference>
<dbReference type="PROSITE" id="PS00676">
    <property type="entry name" value="SIGMA54_INTERACT_2"/>
    <property type="match status" value="1"/>
</dbReference>